<dbReference type="InterPro" id="IPR027417">
    <property type="entry name" value="P-loop_NTPase"/>
</dbReference>
<keyword evidence="1" id="KW-0813">Transport</keyword>
<feature type="domain" description="ABC transporter" evidence="4">
    <location>
        <begin position="5"/>
        <end position="230"/>
    </location>
</feature>
<organism evidence="5 6">
    <name type="scientific">Catenibacillus scindens</name>
    <dbReference type="NCBI Taxonomy" id="673271"/>
    <lineage>
        <taxon>Bacteria</taxon>
        <taxon>Bacillati</taxon>
        <taxon>Bacillota</taxon>
        <taxon>Clostridia</taxon>
        <taxon>Lachnospirales</taxon>
        <taxon>Lachnospiraceae</taxon>
        <taxon>Catenibacillus</taxon>
    </lineage>
</organism>
<dbReference type="InterPro" id="IPR003439">
    <property type="entry name" value="ABC_transporter-like_ATP-bd"/>
</dbReference>
<dbReference type="Pfam" id="PF00005">
    <property type="entry name" value="ABC_tran"/>
    <property type="match status" value="1"/>
</dbReference>
<evidence type="ECO:0000313" key="5">
    <source>
        <dbReference type="EMBL" id="MBB5264952.1"/>
    </source>
</evidence>
<dbReference type="RefSeq" id="WP_183774140.1">
    <property type="nucleotide sequence ID" value="NZ_CAWVEG010000190.1"/>
</dbReference>
<evidence type="ECO:0000256" key="1">
    <source>
        <dbReference type="ARBA" id="ARBA00022448"/>
    </source>
</evidence>
<dbReference type="EMBL" id="JACHFW010000008">
    <property type="protein sequence ID" value="MBB5264952.1"/>
    <property type="molecule type" value="Genomic_DNA"/>
</dbReference>
<dbReference type="SMART" id="SM00382">
    <property type="entry name" value="AAA"/>
    <property type="match status" value="1"/>
</dbReference>
<evidence type="ECO:0000256" key="3">
    <source>
        <dbReference type="ARBA" id="ARBA00022840"/>
    </source>
</evidence>
<dbReference type="InterPro" id="IPR051782">
    <property type="entry name" value="ABC_Transporter_VariousFunc"/>
</dbReference>
<dbReference type="GO" id="GO:0005524">
    <property type="term" value="F:ATP binding"/>
    <property type="evidence" value="ECO:0007669"/>
    <property type="project" value="UniProtKB-KW"/>
</dbReference>
<protein>
    <submittedName>
        <fullName evidence="5">ABC-2 type transport system ATP-binding protein</fullName>
    </submittedName>
</protein>
<dbReference type="PANTHER" id="PTHR42939">
    <property type="entry name" value="ABC TRANSPORTER ATP-BINDING PROTEIN ALBC-RELATED"/>
    <property type="match status" value="1"/>
</dbReference>
<dbReference type="PROSITE" id="PS50893">
    <property type="entry name" value="ABC_TRANSPORTER_2"/>
    <property type="match status" value="1"/>
</dbReference>
<evidence type="ECO:0000313" key="6">
    <source>
        <dbReference type="Proteomes" id="UP000543642"/>
    </source>
</evidence>
<keyword evidence="2" id="KW-0547">Nucleotide-binding</keyword>
<keyword evidence="3 5" id="KW-0067">ATP-binding</keyword>
<sequence length="284" mass="31563">MDNRIEIRDLKKRYGTFELNCSLNVCPGQITGLIGPNGAGKSTTFKALLGLIRPDGGAVKLFGKDVSALTASDRERLGVVLSDSGFSGYLTIKDIVPVMNSLYCQFDKSYFLERCRDFELPLDKKIKDFSTGMKAKLKVLSAISHNAGLLVLDEPTAGLDVVARDHVLGLLRDYMEMNEENAILISSHIATDLEGLCDDLYMICKGKVVLHEDTDVLLGSYGILKMDEEQFARMDKQYVVKTVKESYGYCCLTSEKQFYLENYPGMVVENADIDGVIMCMIRGE</sequence>
<dbReference type="Proteomes" id="UP000543642">
    <property type="component" value="Unassembled WGS sequence"/>
</dbReference>
<accession>A0A7W8M5V4</accession>
<keyword evidence="6" id="KW-1185">Reference proteome</keyword>
<dbReference type="AlphaFoldDB" id="A0A7W8M5V4"/>
<proteinExistence type="predicted"/>
<dbReference type="CDD" id="cd03230">
    <property type="entry name" value="ABC_DR_subfamily_A"/>
    <property type="match status" value="1"/>
</dbReference>
<evidence type="ECO:0000259" key="4">
    <source>
        <dbReference type="PROSITE" id="PS50893"/>
    </source>
</evidence>
<dbReference type="SUPFAM" id="SSF52540">
    <property type="entry name" value="P-loop containing nucleoside triphosphate hydrolases"/>
    <property type="match status" value="1"/>
</dbReference>
<dbReference type="GO" id="GO:0016887">
    <property type="term" value="F:ATP hydrolysis activity"/>
    <property type="evidence" value="ECO:0007669"/>
    <property type="project" value="InterPro"/>
</dbReference>
<gene>
    <name evidence="5" type="ORF">HNP82_002091</name>
</gene>
<evidence type="ECO:0000256" key="2">
    <source>
        <dbReference type="ARBA" id="ARBA00022741"/>
    </source>
</evidence>
<dbReference type="InterPro" id="IPR003593">
    <property type="entry name" value="AAA+_ATPase"/>
</dbReference>
<comment type="caution">
    <text evidence="5">The sequence shown here is derived from an EMBL/GenBank/DDBJ whole genome shotgun (WGS) entry which is preliminary data.</text>
</comment>
<name>A0A7W8M5V4_9FIRM</name>
<dbReference type="Gene3D" id="3.40.50.300">
    <property type="entry name" value="P-loop containing nucleotide triphosphate hydrolases"/>
    <property type="match status" value="1"/>
</dbReference>
<dbReference type="PANTHER" id="PTHR42939:SF3">
    <property type="entry name" value="ABC TRANSPORTER ATP-BINDING COMPONENT"/>
    <property type="match status" value="1"/>
</dbReference>
<reference evidence="5 6" key="1">
    <citation type="submission" date="2020-08" db="EMBL/GenBank/DDBJ databases">
        <title>Genomic Encyclopedia of Type Strains, Phase IV (KMG-IV): sequencing the most valuable type-strain genomes for metagenomic binning, comparative biology and taxonomic classification.</title>
        <authorList>
            <person name="Goeker M."/>
        </authorList>
    </citation>
    <scope>NUCLEOTIDE SEQUENCE [LARGE SCALE GENOMIC DNA]</scope>
    <source>
        <strain evidence="5 6">DSM 106146</strain>
    </source>
</reference>